<dbReference type="Proteomes" id="UP000006072">
    <property type="component" value="Unassembled WGS sequence"/>
</dbReference>
<sequence>MTRYALSTATPVLSRPDGTVQVGWDPRRAVVVHPPAGLSAAVLADLLRALQGAVTARQLERLAAGHGVPGPVVAGLLTHLIDTGVVTSTRHHARAASVRVHGDGPLTDLLTASLRCSNVRVSQSSKTHASTGRVDLVVLTDYLVADPRVVRELHDAGVAHLPVRVRDGTGLIGPLVIPGATSCLRCADLHRSDRDAAWPAVAAQLCRTVGSADRATLLATAALALHEIDHVVRAVRGDRGNSPATLDTTLEFDVTRGVVTARRWSRHPECSC</sequence>
<dbReference type="AlphaFoldDB" id="K0UCN3"/>
<keyword evidence="2" id="KW-1185">Reference proteome</keyword>
<evidence type="ECO:0000313" key="1">
    <source>
        <dbReference type="EMBL" id="EJZ05017.1"/>
    </source>
</evidence>
<accession>K0UCN3</accession>
<dbReference type="eggNOG" id="COG0476">
    <property type="taxonomic scope" value="Bacteria"/>
</dbReference>
<organism evidence="1 2">
    <name type="scientific">Mycolicibacterium vaccae ATCC 25954</name>
    <dbReference type="NCBI Taxonomy" id="1194972"/>
    <lineage>
        <taxon>Bacteria</taxon>
        <taxon>Bacillati</taxon>
        <taxon>Actinomycetota</taxon>
        <taxon>Actinomycetes</taxon>
        <taxon>Mycobacteriales</taxon>
        <taxon>Mycobacteriaceae</taxon>
        <taxon>Mycolicibacterium</taxon>
    </lineage>
</organism>
<reference evidence="1 2" key="1">
    <citation type="journal article" date="2012" name="J. Bacteriol.">
        <title>Complete Genome Sequence of Mycobacterium vaccae Type Strain ATCC 25954.</title>
        <authorList>
            <person name="Ho Y.S."/>
            <person name="Adroub S.A."/>
            <person name="Abadi M."/>
            <person name="Al Alwan B."/>
            <person name="Alkhateeb R."/>
            <person name="Gao G."/>
            <person name="Ragab A."/>
            <person name="Ali S."/>
            <person name="van Soolingen D."/>
            <person name="Bitter W."/>
            <person name="Pain A."/>
            <person name="Abdallah A.M."/>
        </authorList>
    </citation>
    <scope>NUCLEOTIDE SEQUENCE [LARGE SCALE GENOMIC DNA]</scope>
    <source>
        <strain evidence="1 2">ATCC 25954</strain>
    </source>
</reference>
<dbReference type="Gene3D" id="3.40.50.720">
    <property type="entry name" value="NAD(P)-binding Rossmann-like Domain"/>
    <property type="match status" value="1"/>
</dbReference>
<comment type="caution">
    <text evidence="1">The sequence shown here is derived from an EMBL/GenBank/DDBJ whole genome shotgun (WGS) entry which is preliminary data.</text>
</comment>
<dbReference type="NCBIfam" id="TIGR03882">
    <property type="entry name" value="cyclo_dehyd_2"/>
    <property type="match status" value="1"/>
</dbReference>
<proteinExistence type="predicted"/>
<dbReference type="EMBL" id="ALQA01000092">
    <property type="protein sequence ID" value="EJZ05017.1"/>
    <property type="molecule type" value="Genomic_DNA"/>
</dbReference>
<name>K0UCN3_MYCVA</name>
<gene>
    <name evidence="1" type="ORF">MVAC_26671</name>
</gene>
<evidence type="ECO:0008006" key="3">
    <source>
        <dbReference type="Google" id="ProtNLM"/>
    </source>
</evidence>
<dbReference type="PATRIC" id="fig|1194972.3.peg.5307"/>
<dbReference type="HOGENOM" id="CLU_042635_2_0_11"/>
<dbReference type="InterPro" id="IPR022291">
    <property type="entry name" value="Bacteriocin_synth_cyclodeHase"/>
</dbReference>
<dbReference type="RefSeq" id="WP_003929188.1">
    <property type="nucleotide sequence ID" value="NZ_JH814685.1"/>
</dbReference>
<evidence type="ECO:0000313" key="2">
    <source>
        <dbReference type="Proteomes" id="UP000006072"/>
    </source>
</evidence>
<protein>
    <recommendedName>
        <fullName evidence="3">Cyclodehydratase</fullName>
    </recommendedName>
</protein>